<evidence type="ECO:0000256" key="6">
    <source>
        <dbReference type="ARBA" id="ARBA00022989"/>
    </source>
</evidence>
<dbReference type="Pfam" id="PF00528">
    <property type="entry name" value="BPD_transp_1"/>
    <property type="match status" value="1"/>
</dbReference>
<dbReference type="AlphaFoldDB" id="A0A0C6P2S4"/>
<accession>A0A0C6P2S4</accession>
<dbReference type="HOGENOM" id="CLU_016047_3_1_4"/>
<organism evidence="10 11">
    <name type="scientific">Bordetella bronchiseptica 253</name>
    <dbReference type="NCBI Taxonomy" id="568707"/>
    <lineage>
        <taxon>Bacteria</taxon>
        <taxon>Pseudomonadati</taxon>
        <taxon>Pseudomonadota</taxon>
        <taxon>Betaproteobacteria</taxon>
        <taxon>Burkholderiales</taxon>
        <taxon>Alcaligenaceae</taxon>
        <taxon>Bordetella</taxon>
    </lineage>
</organism>
<dbReference type="Gene3D" id="1.10.3720.10">
    <property type="entry name" value="MetI-like"/>
    <property type="match status" value="1"/>
</dbReference>
<comment type="similarity">
    <text evidence="8">Belongs to the binding-protein-dependent transport system permease family.</text>
</comment>
<evidence type="ECO:0000259" key="9">
    <source>
        <dbReference type="PROSITE" id="PS50928"/>
    </source>
</evidence>
<gene>
    <name evidence="10" type="ORF">BN112_1761</name>
</gene>
<feature type="transmembrane region" description="Helical" evidence="8">
    <location>
        <begin position="178"/>
        <end position="201"/>
    </location>
</feature>
<sequence>MSVRPSWWFAAAAVVAALVLAFLFLPALVVIPVSFTDRSYLSFPAESWSWQHYRQLVDSPVWRGSLLQSVAVSAVSTLAATLLGAAAAIGAWRLGARLGALVRLLALLPLIVPTIVGALAYYRLYIDLGLLDTFTGVVIAHVVAAMPFVFVSVGSALANFDPRLEQAARSMGARPWQVLWRITLPGVRSGLVSGAIFAFIVSWDELVVLLFVTTRNVYLLPRAMWDGINENVDPTIAAVATLMIVITFICLCAERLLAHHRQKQELS</sequence>
<keyword evidence="2 8" id="KW-0813">Transport</keyword>
<dbReference type="GO" id="GO:0005886">
    <property type="term" value="C:plasma membrane"/>
    <property type="evidence" value="ECO:0007669"/>
    <property type="project" value="UniProtKB-SubCell"/>
</dbReference>
<evidence type="ECO:0000256" key="7">
    <source>
        <dbReference type="ARBA" id="ARBA00023136"/>
    </source>
</evidence>
<feature type="transmembrane region" description="Helical" evidence="8">
    <location>
        <begin position="101"/>
        <end position="122"/>
    </location>
</feature>
<keyword evidence="5 8" id="KW-0812">Transmembrane</keyword>
<feature type="transmembrane region" description="Helical" evidence="8">
    <location>
        <begin position="235"/>
        <end position="257"/>
    </location>
</feature>
<reference evidence="10 11" key="1">
    <citation type="journal article" date="2012" name="BMC Genomics">
        <title>Comparative genomics of the classical Bordetella subspecies: the evolution and exchange of virulence-associated diversity amongst closely related pathogens.</title>
        <authorList>
            <person name="Park J."/>
            <person name="Zhang Y."/>
            <person name="Buboltz A.M."/>
            <person name="Zhang X."/>
            <person name="Schuster S.C."/>
            <person name="Ahuja U."/>
            <person name="Liu M."/>
            <person name="Miller J.F."/>
            <person name="Sebaihia M."/>
            <person name="Bentley S.D."/>
            <person name="Parkhill J."/>
            <person name="Harvill E.T."/>
        </authorList>
    </citation>
    <scope>NUCLEOTIDE SEQUENCE [LARGE SCALE GENOMIC DNA]</scope>
    <source>
        <strain evidence="10 11">253</strain>
    </source>
</reference>
<dbReference type="PANTHER" id="PTHR43357">
    <property type="entry name" value="INNER MEMBRANE ABC TRANSPORTER PERMEASE PROTEIN YDCV"/>
    <property type="match status" value="1"/>
</dbReference>
<dbReference type="PROSITE" id="PS50928">
    <property type="entry name" value="ABC_TM1"/>
    <property type="match status" value="1"/>
</dbReference>
<feature type="transmembrane region" description="Helical" evidence="8">
    <location>
        <begin position="134"/>
        <end position="157"/>
    </location>
</feature>
<dbReference type="InterPro" id="IPR035906">
    <property type="entry name" value="MetI-like_sf"/>
</dbReference>
<dbReference type="RefSeq" id="WP_003810041.1">
    <property type="nucleotide sequence ID" value="NC_019382.1"/>
</dbReference>
<protein>
    <submittedName>
        <fullName evidence="10">Putative ABC transporter, permease protein</fullName>
    </submittedName>
</protein>
<dbReference type="Proteomes" id="UP000007564">
    <property type="component" value="Chromosome"/>
</dbReference>
<keyword evidence="3" id="KW-1003">Cell membrane</keyword>
<comment type="subcellular location">
    <subcellularLocation>
        <location evidence="1">Cell inner membrane</location>
        <topology evidence="1">Multi-pass membrane protein</topology>
    </subcellularLocation>
    <subcellularLocation>
        <location evidence="8">Cell membrane</location>
        <topology evidence="8">Multi-pass membrane protein</topology>
    </subcellularLocation>
</comment>
<evidence type="ECO:0000313" key="11">
    <source>
        <dbReference type="Proteomes" id="UP000007564"/>
    </source>
</evidence>
<dbReference type="OrthoDB" id="9783270at2"/>
<keyword evidence="4" id="KW-0997">Cell inner membrane</keyword>
<proteinExistence type="inferred from homology"/>
<evidence type="ECO:0000256" key="2">
    <source>
        <dbReference type="ARBA" id="ARBA00022448"/>
    </source>
</evidence>
<dbReference type="KEGG" id="bbh:BN112_1761"/>
<dbReference type="PANTHER" id="PTHR43357:SF4">
    <property type="entry name" value="INNER MEMBRANE ABC TRANSPORTER PERMEASE PROTEIN YDCV"/>
    <property type="match status" value="1"/>
</dbReference>
<feature type="transmembrane region" description="Helical" evidence="8">
    <location>
        <begin position="66"/>
        <end position="89"/>
    </location>
</feature>
<evidence type="ECO:0000256" key="4">
    <source>
        <dbReference type="ARBA" id="ARBA00022519"/>
    </source>
</evidence>
<keyword evidence="6 8" id="KW-1133">Transmembrane helix</keyword>
<keyword evidence="7 8" id="KW-0472">Membrane</keyword>
<evidence type="ECO:0000256" key="5">
    <source>
        <dbReference type="ARBA" id="ARBA00022692"/>
    </source>
</evidence>
<dbReference type="GeneID" id="56479618"/>
<name>A0A0C6P2S4_BORBO</name>
<feature type="transmembrane region" description="Helical" evidence="8">
    <location>
        <begin position="7"/>
        <end position="31"/>
    </location>
</feature>
<dbReference type="EMBL" id="HE965806">
    <property type="protein sequence ID" value="CCJ53678.1"/>
    <property type="molecule type" value="Genomic_DNA"/>
</dbReference>
<dbReference type="CDD" id="cd06261">
    <property type="entry name" value="TM_PBP2"/>
    <property type="match status" value="1"/>
</dbReference>
<feature type="domain" description="ABC transmembrane type-1" evidence="9">
    <location>
        <begin position="66"/>
        <end position="254"/>
    </location>
</feature>
<dbReference type="SUPFAM" id="SSF161098">
    <property type="entry name" value="MetI-like"/>
    <property type="match status" value="1"/>
</dbReference>
<evidence type="ECO:0000313" key="10">
    <source>
        <dbReference type="EMBL" id="CCJ53678.1"/>
    </source>
</evidence>
<evidence type="ECO:0000256" key="1">
    <source>
        <dbReference type="ARBA" id="ARBA00004429"/>
    </source>
</evidence>
<evidence type="ECO:0000256" key="3">
    <source>
        <dbReference type="ARBA" id="ARBA00022475"/>
    </source>
</evidence>
<dbReference type="InterPro" id="IPR000515">
    <property type="entry name" value="MetI-like"/>
</dbReference>
<dbReference type="GO" id="GO:0055085">
    <property type="term" value="P:transmembrane transport"/>
    <property type="evidence" value="ECO:0007669"/>
    <property type="project" value="InterPro"/>
</dbReference>
<evidence type="ECO:0000256" key="8">
    <source>
        <dbReference type="RuleBase" id="RU363032"/>
    </source>
</evidence>